<dbReference type="Pfam" id="PF14082">
    <property type="entry name" value="SduA_C"/>
    <property type="match status" value="1"/>
</dbReference>
<proteinExistence type="predicted"/>
<dbReference type="InterPro" id="IPR025359">
    <property type="entry name" value="SduA_C"/>
</dbReference>
<dbReference type="EMBL" id="CP009921">
    <property type="protein sequence ID" value="AJI25834.1"/>
    <property type="molecule type" value="Genomic_DNA"/>
</dbReference>
<dbReference type="AlphaFoldDB" id="A0A0B6B0Z9"/>
<dbReference type="Proteomes" id="UP000031829">
    <property type="component" value="Plasmid pBMV_2"/>
</dbReference>
<evidence type="ECO:0000313" key="2">
    <source>
        <dbReference type="EMBL" id="AJI25834.1"/>
    </source>
</evidence>
<reference evidence="2 3" key="1">
    <citation type="journal article" date="2015" name="Genome Announc.">
        <title>Complete genome sequences for 35 biothreat assay-relevant bacillus species.</title>
        <authorList>
            <person name="Johnson S.L."/>
            <person name="Daligault H.E."/>
            <person name="Davenport K.W."/>
            <person name="Jaissle J."/>
            <person name="Frey K.G."/>
            <person name="Ladner J.T."/>
            <person name="Broomall S.M."/>
            <person name="Bishop-Lilly K.A."/>
            <person name="Bruce D.C."/>
            <person name="Gibbons H.S."/>
            <person name="Coyne S.R."/>
            <person name="Lo C.C."/>
            <person name="Meincke L."/>
            <person name="Munk A.C."/>
            <person name="Koroleva G.I."/>
            <person name="Rosenzweig C.N."/>
            <person name="Palacios G.F."/>
            <person name="Redden C.L."/>
            <person name="Minogue T.D."/>
            <person name="Chain P.S."/>
        </authorList>
    </citation>
    <scope>NUCLEOTIDE SEQUENCE [LARGE SCALE GENOMIC DNA]</scope>
    <source>
        <strain evidence="3">ATCC 14581 / DSM 32 / JCM 2506 / NBRC 15308 / NCIMB 9376 / NCTC 10342 / NRRL B-14308 / VKM B-512</strain>
        <plasmid evidence="2 3">pBMV_2</plasmid>
    </source>
</reference>
<dbReference type="GeneID" id="93645818"/>
<sequence length="291" mass="34095">MSIYKKAYELIDDAPKALDWDVYENIAIEEYQKLLKQNGHEEIVFQEFFERNPAFLPGAFGIYGESGHPPYNNALITQPVLQGLMSKVPDFLWIASDSGTIYPIFIEIETPNKRWFRKNGVPTADFTQAQNQLSDWKIWLSNPVHQNLFYQYYDIDREITSGKAVRPQFVLIFGSRSEFDGNPELNQKRGQLVRENEIYMTFDRLLPNIKARNSITCKVRNRKYTAKFISPSFRLGPVYAEELSKIDNKEEAINNSKIDDIRKDFILSRLPYWEEFGRRQPRGVRNTGDWE</sequence>
<evidence type="ECO:0000313" key="3">
    <source>
        <dbReference type="Proteomes" id="UP000031829"/>
    </source>
</evidence>
<name>A0A0B6B0Z9_PRIM2</name>
<feature type="domain" description="Shedu protein SduA C-terminal" evidence="1">
    <location>
        <begin position="41"/>
        <end position="206"/>
    </location>
</feature>
<evidence type="ECO:0000259" key="1">
    <source>
        <dbReference type="Pfam" id="PF14082"/>
    </source>
</evidence>
<dbReference type="KEGG" id="bmeg:BG04_5704"/>
<dbReference type="HOGENOM" id="CLU_979067_0_0_9"/>
<geneLocation type="plasmid" evidence="2 3">
    <name>pBMV_2</name>
</geneLocation>
<accession>A0A0B6B0Z9</accession>
<organism evidence="2 3">
    <name type="scientific">Priestia megaterium (strain ATCC 14581 / DSM 32 / CCUG 1817 / JCM 2506 / NBRC 15308 / NCIMB 9376 / NCTC 10342 / NRRL B-14308 / VKM B-512 / Ford 19)</name>
    <name type="common">Bacillus megaterium</name>
    <dbReference type="NCBI Taxonomy" id="1348623"/>
    <lineage>
        <taxon>Bacteria</taxon>
        <taxon>Bacillati</taxon>
        <taxon>Bacillota</taxon>
        <taxon>Bacilli</taxon>
        <taxon>Bacillales</taxon>
        <taxon>Bacillaceae</taxon>
        <taxon>Priestia</taxon>
    </lineage>
</organism>
<protein>
    <recommendedName>
        <fullName evidence="1">Shedu protein SduA C-terminal domain-containing protein</fullName>
    </recommendedName>
</protein>
<keyword evidence="2" id="KW-0614">Plasmid</keyword>
<dbReference type="RefSeq" id="WP_034655994.1">
    <property type="nucleotide sequence ID" value="NZ_CP009921.1"/>
</dbReference>
<gene>
    <name evidence="2" type="ORF">BG04_5704</name>
</gene>